<keyword evidence="8" id="KW-0732">Signal</keyword>
<dbReference type="SMART" id="SM00388">
    <property type="entry name" value="HisKA"/>
    <property type="match status" value="1"/>
</dbReference>
<protein>
    <recommendedName>
        <fullName evidence="2">histidine kinase</fullName>
        <ecNumber evidence="2">2.7.13.3</ecNumber>
    </recommendedName>
</protein>
<comment type="caution">
    <text evidence="12">The sequence shown here is derived from an EMBL/GenBank/DDBJ whole genome shotgun (WGS) entry which is preliminary data.</text>
</comment>
<feature type="domain" description="PAS" evidence="11">
    <location>
        <begin position="239"/>
        <end position="305"/>
    </location>
</feature>
<dbReference type="InterPro" id="IPR035965">
    <property type="entry name" value="PAS-like_dom_sf"/>
</dbReference>
<feature type="chain" id="PRO_5032276693" description="histidine kinase" evidence="8">
    <location>
        <begin position="18"/>
        <end position="1158"/>
    </location>
</feature>
<keyword evidence="5" id="KW-0418">Kinase</keyword>
<name>A0A836CK82_9STRA</name>
<dbReference type="SUPFAM" id="SSF55785">
    <property type="entry name" value="PYP-like sensor domain (PAS domain)"/>
    <property type="match status" value="1"/>
</dbReference>
<evidence type="ECO:0000313" key="12">
    <source>
        <dbReference type="EMBL" id="KAG5188484.1"/>
    </source>
</evidence>
<keyword evidence="3 6" id="KW-0597">Phosphoprotein</keyword>
<dbReference type="SMART" id="SM00387">
    <property type="entry name" value="HATPase_c"/>
    <property type="match status" value="1"/>
</dbReference>
<keyword evidence="4" id="KW-0808">Transferase</keyword>
<feature type="region of interest" description="Disordered" evidence="7">
    <location>
        <begin position="829"/>
        <end position="904"/>
    </location>
</feature>
<comment type="catalytic activity">
    <reaction evidence="1">
        <text>ATP + protein L-histidine = ADP + protein N-phospho-L-histidine.</text>
        <dbReference type="EC" id="2.7.13.3"/>
    </reaction>
</comment>
<dbReference type="PRINTS" id="PR00344">
    <property type="entry name" value="BCTRLSENSOR"/>
</dbReference>
<dbReference type="InterPro" id="IPR005467">
    <property type="entry name" value="His_kinase_dom"/>
</dbReference>
<dbReference type="CDD" id="cd00082">
    <property type="entry name" value="HisKA"/>
    <property type="match status" value="1"/>
</dbReference>
<organism evidence="12 13">
    <name type="scientific">Tribonema minus</name>
    <dbReference type="NCBI Taxonomy" id="303371"/>
    <lineage>
        <taxon>Eukaryota</taxon>
        <taxon>Sar</taxon>
        <taxon>Stramenopiles</taxon>
        <taxon>Ochrophyta</taxon>
        <taxon>PX clade</taxon>
        <taxon>Xanthophyceae</taxon>
        <taxon>Tribonematales</taxon>
        <taxon>Tribonemataceae</taxon>
        <taxon>Tribonema</taxon>
    </lineage>
</organism>
<dbReference type="PROSITE" id="PS50109">
    <property type="entry name" value="HIS_KIN"/>
    <property type="match status" value="1"/>
</dbReference>
<evidence type="ECO:0000313" key="13">
    <source>
        <dbReference type="Proteomes" id="UP000664859"/>
    </source>
</evidence>
<evidence type="ECO:0000259" key="10">
    <source>
        <dbReference type="PROSITE" id="PS50110"/>
    </source>
</evidence>
<evidence type="ECO:0000256" key="5">
    <source>
        <dbReference type="ARBA" id="ARBA00022777"/>
    </source>
</evidence>
<evidence type="ECO:0000259" key="9">
    <source>
        <dbReference type="PROSITE" id="PS50109"/>
    </source>
</evidence>
<dbReference type="PROSITE" id="PS50112">
    <property type="entry name" value="PAS"/>
    <property type="match status" value="1"/>
</dbReference>
<evidence type="ECO:0000256" key="3">
    <source>
        <dbReference type="ARBA" id="ARBA00022553"/>
    </source>
</evidence>
<dbReference type="InterPro" id="IPR036890">
    <property type="entry name" value="HATPase_C_sf"/>
</dbReference>
<evidence type="ECO:0000256" key="8">
    <source>
        <dbReference type="SAM" id="SignalP"/>
    </source>
</evidence>
<dbReference type="PANTHER" id="PTHR43047">
    <property type="entry name" value="TWO-COMPONENT HISTIDINE PROTEIN KINASE"/>
    <property type="match status" value="1"/>
</dbReference>
<dbReference type="InterPro" id="IPR004358">
    <property type="entry name" value="Sig_transdc_His_kin-like_C"/>
</dbReference>
<dbReference type="InterPro" id="IPR011006">
    <property type="entry name" value="CheY-like_superfamily"/>
</dbReference>
<evidence type="ECO:0000256" key="1">
    <source>
        <dbReference type="ARBA" id="ARBA00000085"/>
    </source>
</evidence>
<keyword evidence="13" id="KW-1185">Reference proteome</keyword>
<evidence type="ECO:0000259" key="11">
    <source>
        <dbReference type="PROSITE" id="PS50112"/>
    </source>
</evidence>
<reference evidence="12" key="1">
    <citation type="submission" date="2021-02" db="EMBL/GenBank/DDBJ databases">
        <title>First Annotated Genome of the Yellow-green Alga Tribonema minus.</title>
        <authorList>
            <person name="Mahan K.M."/>
        </authorList>
    </citation>
    <scope>NUCLEOTIDE SEQUENCE</scope>
    <source>
        <strain evidence="12">UTEX B ZZ1240</strain>
    </source>
</reference>
<feature type="compositionally biased region" description="Polar residues" evidence="7">
    <location>
        <begin position="869"/>
        <end position="884"/>
    </location>
</feature>
<dbReference type="GO" id="GO:0000155">
    <property type="term" value="F:phosphorelay sensor kinase activity"/>
    <property type="evidence" value="ECO:0007669"/>
    <property type="project" value="InterPro"/>
</dbReference>
<sequence>MLVLARVLLRYLQGGLSVAVQQAKRSISSCSTPLQNLLYTCGNLTLQHYIPHAAAAVKARRPTAHEVHVSLARSEKRAPRICNSDGIASDRRSARMGGQKFSFFDLVPECVVILDGDTGIVLDANARFAAHVAPLSRVKGMSFVQNFINPDEATRFNVALAEAKARAKAQLNGLAEGDRAVEEDIPVLREMVTLVLGKHLGDMPVYRRYDWAVSAEPESGHVILSGRLVTVVDDARRAAENELIDYFNKAPIALHWLSSSGHVLWANETEMNVLGYTAEEYIGQPIMRFCPDEEELVLESVQNTVCLVLGLHRSLGTVGGGHRSEVRTGRRMRTRRRTRMGAGSLIRRLALDGWMGADDYACAVRLALRQRLLARDTRGEGGGMHNYAGGNVNYHPDKSFNHTRCFIRDDTARKSSQCGQRRRRRCAPPPPPRPSPSLRCRCCCCHRNRRGRCTIAAAAALKHPPPLPPALRRCCCRRRCRRRSNRRSQCVPPRSPPPPPLLCRRCRRRGCNAQVREARLEAKVEAAARSAAEKEAFIRKTFHEIRTPCHVLLQALSMLEPTLADARHSGGSAAATPLLRDAERVLGEAARQAERLAQVVDDVSDASLFESGMTIAVREAPFEPRRLIGELLRVLRALRPEAPSVRRVARVAPDVPRVLEGDSRLLGRVLQQLLDNAIKFTKEGEVCIAVQRVDGGDRYMFEVSDTGPGMDEGSVNAIFQKYWQGGSAAPRRAQPQLALAGGSGAAAASDCGSGCDVTVVDAFDGGRGGGDGGASVDSSLALDSGNEGLGLGLNVSFNLVQCLGGELSVAAHAGGTTLRFAIPLRAPRDQGALSPSAASGPPSPRSSVQGGSSPDATPRDSLVWEGNARASTSTSTPQQRSFSPDGSLAGSSGGASSGSSTNAAAARRASNGWAVKLPRLLQRSKVLPEVADGDGSMVVRSLSSMDAVGEEEQVYQWQPVVASQAAAAFMRERESSAATADDDDSSSGGGGSAAAAAAAAATLVPAAPPKYAHGVGLEQTRAPHVLLVEDNTICQRVTQHGLVRLGCDCDVASNGRVAVEMLARGAAAGALYDICIMDLRMPEMDGIEATTYIRTKLGMHLPILGFSAEITQEIRHRCVAAGMQGFLAKPASMERLGMEISRLVPHLPINMVERRRSD</sequence>
<evidence type="ECO:0000256" key="7">
    <source>
        <dbReference type="SAM" id="MobiDB-lite"/>
    </source>
</evidence>
<feature type="domain" description="Histidine kinase" evidence="9">
    <location>
        <begin position="540"/>
        <end position="826"/>
    </location>
</feature>
<feature type="signal peptide" evidence="8">
    <location>
        <begin position="1"/>
        <end position="17"/>
    </location>
</feature>
<dbReference type="SMART" id="SM00448">
    <property type="entry name" value="REC"/>
    <property type="match status" value="1"/>
</dbReference>
<dbReference type="CDD" id="cd00130">
    <property type="entry name" value="PAS"/>
    <property type="match status" value="1"/>
</dbReference>
<feature type="modified residue" description="4-aspartylphosphate" evidence="6">
    <location>
        <position position="1078"/>
    </location>
</feature>
<dbReference type="Gene3D" id="3.40.50.2300">
    <property type="match status" value="1"/>
</dbReference>
<dbReference type="PROSITE" id="PS50110">
    <property type="entry name" value="RESPONSE_REGULATORY"/>
    <property type="match status" value="1"/>
</dbReference>
<dbReference type="InterPro" id="IPR036097">
    <property type="entry name" value="HisK_dim/P_sf"/>
</dbReference>
<accession>A0A836CK82</accession>
<evidence type="ECO:0000256" key="6">
    <source>
        <dbReference type="PROSITE-ProRule" id="PRU00169"/>
    </source>
</evidence>
<dbReference type="CDD" id="cd17546">
    <property type="entry name" value="REC_hyHK_CKI1_RcsC-like"/>
    <property type="match status" value="1"/>
</dbReference>
<dbReference type="SUPFAM" id="SSF47384">
    <property type="entry name" value="Homodimeric domain of signal transducing histidine kinase"/>
    <property type="match status" value="1"/>
</dbReference>
<feature type="region of interest" description="Disordered" evidence="7">
    <location>
        <begin position="973"/>
        <end position="992"/>
    </location>
</feature>
<dbReference type="EMBL" id="JAFCMP010000068">
    <property type="protein sequence ID" value="KAG5188484.1"/>
    <property type="molecule type" value="Genomic_DNA"/>
</dbReference>
<dbReference type="Pfam" id="PF02518">
    <property type="entry name" value="HATPase_c"/>
    <property type="match status" value="1"/>
</dbReference>
<dbReference type="OrthoDB" id="60033at2759"/>
<dbReference type="InterPro" id="IPR003661">
    <property type="entry name" value="HisK_dim/P_dom"/>
</dbReference>
<dbReference type="Proteomes" id="UP000664859">
    <property type="component" value="Unassembled WGS sequence"/>
</dbReference>
<dbReference type="InterPro" id="IPR001789">
    <property type="entry name" value="Sig_transdc_resp-reg_receiver"/>
</dbReference>
<proteinExistence type="predicted"/>
<dbReference type="AlphaFoldDB" id="A0A836CK82"/>
<gene>
    <name evidence="12" type="ORF">JKP88DRAFT_243475</name>
</gene>
<dbReference type="Gene3D" id="3.30.450.20">
    <property type="entry name" value="PAS domain"/>
    <property type="match status" value="1"/>
</dbReference>
<dbReference type="InterPro" id="IPR003594">
    <property type="entry name" value="HATPase_dom"/>
</dbReference>
<evidence type="ECO:0000256" key="4">
    <source>
        <dbReference type="ARBA" id="ARBA00022679"/>
    </source>
</evidence>
<evidence type="ECO:0000256" key="2">
    <source>
        <dbReference type="ARBA" id="ARBA00012438"/>
    </source>
</evidence>
<dbReference type="InterPro" id="IPR000014">
    <property type="entry name" value="PAS"/>
</dbReference>
<feature type="region of interest" description="Disordered" evidence="7">
    <location>
        <begin position="416"/>
        <end position="437"/>
    </location>
</feature>
<dbReference type="Gene3D" id="1.10.287.130">
    <property type="match status" value="1"/>
</dbReference>
<dbReference type="SMART" id="SM00091">
    <property type="entry name" value="PAS"/>
    <property type="match status" value="2"/>
</dbReference>
<dbReference type="SUPFAM" id="SSF55874">
    <property type="entry name" value="ATPase domain of HSP90 chaperone/DNA topoisomerase II/histidine kinase"/>
    <property type="match status" value="1"/>
</dbReference>
<dbReference type="SUPFAM" id="SSF52172">
    <property type="entry name" value="CheY-like"/>
    <property type="match status" value="1"/>
</dbReference>
<dbReference type="EC" id="2.7.13.3" evidence="2"/>
<dbReference type="Gene3D" id="3.30.565.10">
    <property type="entry name" value="Histidine kinase-like ATPase, C-terminal domain"/>
    <property type="match status" value="1"/>
</dbReference>
<dbReference type="Pfam" id="PF00072">
    <property type="entry name" value="Response_reg"/>
    <property type="match status" value="1"/>
</dbReference>
<feature type="domain" description="Response regulatory" evidence="10">
    <location>
        <begin position="1024"/>
        <end position="1144"/>
    </location>
</feature>